<sequence>MCQARVVVKRGDQEEELMRDVVALEMQGEEILLKAFFEEPRRVKGRLREIDFLKHTVVLEEA</sequence>
<dbReference type="EMBL" id="CP042909">
    <property type="protein sequence ID" value="QJA06662.1"/>
    <property type="molecule type" value="Genomic_DNA"/>
</dbReference>
<dbReference type="Proteomes" id="UP000501253">
    <property type="component" value="Chromosome"/>
</dbReference>
<evidence type="ECO:0000313" key="2">
    <source>
        <dbReference type="Proteomes" id="UP000501253"/>
    </source>
</evidence>
<dbReference type="Pfam" id="PF10133">
    <property type="entry name" value="CooT"/>
    <property type="match status" value="1"/>
</dbReference>
<organism evidence="1 2">
    <name type="scientific">Thermosulfurimonas marina</name>
    <dbReference type="NCBI Taxonomy" id="2047767"/>
    <lineage>
        <taxon>Bacteria</taxon>
        <taxon>Pseudomonadati</taxon>
        <taxon>Thermodesulfobacteriota</taxon>
        <taxon>Thermodesulfobacteria</taxon>
        <taxon>Thermodesulfobacteriales</taxon>
        <taxon>Thermodesulfobacteriaceae</taxon>
        <taxon>Thermosulfurimonas</taxon>
    </lineage>
</organism>
<name>A0A6H1WTY6_9BACT</name>
<dbReference type="AlphaFoldDB" id="A0A6H1WTY6"/>
<proteinExistence type="predicted"/>
<accession>A0A6H1WTY6</accession>
<dbReference type="InterPro" id="IPR019300">
    <property type="entry name" value="CooT"/>
</dbReference>
<gene>
    <name evidence="1" type="ORF">FVE67_07580</name>
</gene>
<evidence type="ECO:0000313" key="1">
    <source>
        <dbReference type="EMBL" id="QJA06662.1"/>
    </source>
</evidence>
<dbReference type="KEGG" id="tmai:FVE67_07580"/>
<keyword evidence="2" id="KW-1185">Reference proteome</keyword>
<reference evidence="1 2" key="1">
    <citation type="submission" date="2019-08" db="EMBL/GenBank/DDBJ databases">
        <title>Complete genome sequence of Thermosulfurimonas marina SU872T, an anaerobic thermophilic chemolithoautotrophic bacterium isolated from a shallow marine hydrothermal vent.</title>
        <authorList>
            <person name="Allioux M."/>
            <person name="Jebbar M."/>
            <person name="Slobodkina G."/>
            <person name="Slobodkin A."/>
            <person name="Moalic Y."/>
            <person name="Frolova A."/>
            <person name="Shao Z."/>
            <person name="Alain K."/>
        </authorList>
    </citation>
    <scope>NUCLEOTIDE SEQUENCE [LARGE SCALE GENOMIC DNA]</scope>
    <source>
        <strain evidence="1 2">SU872</strain>
    </source>
</reference>
<dbReference type="RefSeq" id="WP_168720015.1">
    <property type="nucleotide sequence ID" value="NZ_CP042909.1"/>
</dbReference>
<protein>
    <submittedName>
        <fullName evidence="1">CooT family nickel-binding protein</fullName>
    </submittedName>
</protein>